<dbReference type="PANTHER" id="PTHR24365:SF541">
    <property type="entry name" value="PROTEIN TOLL-RELATED"/>
    <property type="match status" value="1"/>
</dbReference>
<sequence>MLPVMVMLLISAVLVALYYRYQKELKIWLFAKNLCLWWVTEEDLDKDKVYDAFISYSHKDEDFVIQNLLPRLENGPHPYKLCLHYRNWIPGEFIAKQVTNSVIESRRTLVVLSPNFLESVWGKLEFRTAHTQAMTEGRARVVIVLYGDVDVNSLDSELKAYLKTNTYVKWGEPYFWNKLIYALPHSKRNISNINQKHANVMNCIDDKFKLVAPITASPGSTPPVLSLDPCLLKHPLNFVPSPEMDTPPAESGTLLTSTCL</sequence>
<feature type="domain" description="TIR" evidence="6">
    <location>
        <begin position="48"/>
        <end position="183"/>
    </location>
</feature>
<protein>
    <submittedName>
        <fullName evidence="7">TIR domain containing protein</fullName>
    </submittedName>
</protein>
<dbReference type="FunFam" id="3.40.50.10140:FF:000020">
    <property type="entry name" value="Blast:Protein toll"/>
    <property type="match status" value="1"/>
</dbReference>
<reference evidence="7 8" key="1">
    <citation type="submission" date="2017-03" db="EMBL/GenBank/DDBJ databases">
        <title>Genome of the blue death feigning beetle - Asbolus verrucosus.</title>
        <authorList>
            <person name="Rider S.D."/>
        </authorList>
    </citation>
    <scope>NUCLEOTIDE SEQUENCE [LARGE SCALE GENOMIC DNA]</scope>
    <source>
        <strain evidence="7">Butters</strain>
        <tissue evidence="7">Head and leg muscle</tissue>
    </source>
</reference>
<dbReference type="InterPro" id="IPR000157">
    <property type="entry name" value="TIR_dom"/>
</dbReference>
<dbReference type="PANTHER" id="PTHR24365">
    <property type="entry name" value="TOLL-LIKE RECEPTOR"/>
    <property type="match status" value="1"/>
</dbReference>
<evidence type="ECO:0000256" key="1">
    <source>
        <dbReference type="ARBA" id="ARBA00004370"/>
    </source>
</evidence>
<comment type="caution">
    <text evidence="7">The sequence shown here is derived from an EMBL/GenBank/DDBJ whole genome shotgun (WGS) entry which is preliminary data.</text>
</comment>
<keyword evidence="8" id="KW-1185">Reference proteome</keyword>
<keyword evidence="5" id="KW-0472">Membrane</keyword>
<comment type="subcellular location">
    <subcellularLocation>
        <location evidence="1">Membrane</location>
    </subcellularLocation>
</comment>
<evidence type="ECO:0000256" key="4">
    <source>
        <dbReference type="ARBA" id="ARBA00022989"/>
    </source>
</evidence>
<gene>
    <name evidence="7" type="ORF">BDFB_014543</name>
</gene>
<evidence type="ECO:0000313" key="8">
    <source>
        <dbReference type="Proteomes" id="UP000292052"/>
    </source>
</evidence>
<dbReference type="AlphaFoldDB" id="A0A482WCM5"/>
<dbReference type="OrthoDB" id="1421090at2759"/>
<evidence type="ECO:0000256" key="5">
    <source>
        <dbReference type="ARBA" id="ARBA00023136"/>
    </source>
</evidence>
<dbReference type="GO" id="GO:0007165">
    <property type="term" value="P:signal transduction"/>
    <property type="evidence" value="ECO:0007669"/>
    <property type="project" value="InterPro"/>
</dbReference>
<organism evidence="7 8">
    <name type="scientific">Asbolus verrucosus</name>
    <name type="common">Desert ironclad beetle</name>
    <dbReference type="NCBI Taxonomy" id="1661398"/>
    <lineage>
        <taxon>Eukaryota</taxon>
        <taxon>Metazoa</taxon>
        <taxon>Ecdysozoa</taxon>
        <taxon>Arthropoda</taxon>
        <taxon>Hexapoda</taxon>
        <taxon>Insecta</taxon>
        <taxon>Pterygota</taxon>
        <taxon>Neoptera</taxon>
        <taxon>Endopterygota</taxon>
        <taxon>Coleoptera</taxon>
        <taxon>Polyphaga</taxon>
        <taxon>Cucujiformia</taxon>
        <taxon>Tenebrionidae</taxon>
        <taxon>Pimeliinae</taxon>
        <taxon>Asbolus</taxon>
    </lineage>
</organism>
<dbReference type="PRINTS" id="PR01537">
    <property type="entry name" value="INTRLKN1R1F"/>
</dbReference>
<keyword evidence="2" id="KW-0812">Transmembrane</keyword>
<proteinExistence type="predicted"/>
<evidence type="ECO:0000313" key="7">
    <source>
        <dbReference type="EMBL" id="RZC42910.1"/>
    </source>
</evidence>
<dbReference type="GO" id="GO:0038023">
    <property type="term" value="F:signaling receptor activity"/>
    <property type="evidence" value="ECO:0007669"/>
    <property type="project" value="TreeGrafter"/>
</dbReference>
<evidence type="ECO:0000256" key="2">
    <source>
        <dbReference type="ARBA" id="ARBA00022692"/>
    </source>
</evidence>
<evidence type="ECO:0000256" key="3">
    <source>
        <dbReference type="ARBA" id="ARBA00022729"/>
    </source>
</evidence>
<dbReference type="PROSITE" id="PS50104">
    <property type="entry name" value="TIR"/>
    <property type="match status" value="1"/>
</dbReference>
<dbReference type="Gene3D" id="3.40.50.10140">
    <property type="entry name" value="Toll/interleukin-1 receptor homology (TIR) domain"/>
    <property type="match status" value="1"/>
</dbReference>
<dbReference type="GO" id="GO:0045087">
    <property type="term" value="P:innate immune response"/>
    <property type="evidence" value="ECO:0007669"/>
    <property type="project" value="TreeGrafter"/>
</dbReference>
<name>A0A482WCM5_ASBVE</name>
<evidence type="ECO:0000259" key="6">
    <source>
        <dbReference type="PROSITE" id="PS50104"/>
    </source>
</evidence>
<dbReference type="STRING" id="1661398.A0A482WCM5"/>
<dbReference type="InterPro" id="IPR035897">
    <property type="entry name" value="Toll_tir_struct_dom_sf"/>
</dbReference>
<dbReference type="SMART" id="SM00255">
    <property type="entry name" value="TIR"/>
    <property type="match status" value="1"/>
</dbReference>
<keyword evidence="4" id="KW-1133">Transmembrane helix</keyword>
<dbReference type="GO" id="GO:0005886">
    <property type="term" value="C:plasma membrane"/>
    <property type="evidence" value="ECO:0007669"/>
    <property type="project" value="TreeGrafter"/>
</dbReference>
<keyword evidence="3" id="KW-0732">Signal</keyword>
<dbReference type="EMBL" id="QDEB01003810">
    <property type="protein sequence ID" value="RZC42910.1"/>
    <property type="molecule type" value="Genomic_DNA"/>
</dbReference>
<dbReference type="Pfam" id="PF01582">
    <property type="entry name" value="TIR"/>
    <property type="match status" value="1"/>
</dbReference>
<dbReference type="SUPFAM" id="SSF52200">
    <property type="entry name" value="Toll/Interleukin receptor TIR domain"/>
    <property type="match status" value="1"/>
</dbReference>
<dbReference type="Proteomes" id="UP000292052">
    <property type="component" value="Unassembled WGS sequence"/>
</dbReference>
<accession>A0A482WCM5</accession>